<evidence type="ECO:0000313" key="1">
    <source>
        <dbReference type="EMBL" id="MBI0317967.1"/>
    </source>
</evidence>
<protein>
    <submittedName>
        <fullName evidence="1">Uncharacterized protein</fullName>
    </submittedName>
</protein>
<sequence>MTGHVLTFTGTALVAVYVLDAEGAELRLAETVRGAGRSYALPARYPLSGRSPVADAFRAGRPLWLTPTELAAYGPIGPL</sequence>
<dbReference type="SUPFAM" id="SSF55781">
    <property type="entry name" value="GAF domain-like"/>
    <property type="match status" value="1"/>
</dbReference>
<organism evidence="1 2">
    <name type="scientific">Streptomyces javensis</name>
    <dbReference type="NCBI Taxonomy" id="114698"/>
    <lineage>
        <taxon>Bacteria</taxon>
        <taxon>Bacillati</taxon>
        <taxon>Actinomycetota</taxon>
        <taxon>Actinomycetes</taxon>
        <taxon>Kitasatosporales</taxon>
        <taxon>Streptomycetaceae</taxon>
        <taxon>Streptomyces</taxon>
        <taxon>Streptomyces violaceusniger group</taxon>
    </lineage>
</organism>
<gene>
    <name evidence="1" type="ORF">JBF12_34320</name>
</gene>
<comment type="caution">
    <text evidence="1">The sequence shown here is derived from an EMBL/GenBank/DDBJ whole genome shotgun (WGS) entry which is preliminary data.</text>
</comment>
<name>A0ABS0RKJ3_9ACTN</name>
<reference evidence="1 2" key="1">
    <citation type="submission" date="2020-12" db="EMBL/GenBank/DDBJ databases">
        <authorList>
            <person name="Kusuma A.B."/>
            <person name="Nouioui I."/>
            <person name="Goodfellow M."/>
        </authorList>
    </citation>
    <scope>NUCLEOTIDE SEQUENCE [LARGE SCALE GENOMIC DNA]</scope>
    <source>
        <strain evidence="1 2">DSM 41764</strain>
    </source>
</reference>
<feature type="non-terminal residue" evidence="1">
    <location>
        <position position="79"/>
    </location>
</feature>
<evidence type="ECO:0000313" key="2">
    <source>
        <dbReference type="Proteomes" id="UP000638849"/>
    </source>
</evidence>
<dbReference type="EMBL" id="JAEEAQ010000493">
    <property type="protein sequence ID" value="MBI0317967.1"/>
    <property type="molecule type" value="Genomic_DNA"/>
</dbReference>
<accession>A0ABS0RKJ3</accession>
<dbReference type="RefSeq" id="WP_198280637.1">
    <property type="nucleotide sequence ID" value="NZ_JAEEAQ010000493.1"/>
</dbReference>
<keyword evidence="2" id="KW-1185">Reference proteome</keyword>
<proteinExistence type="predicted"/>
<dbReference type="Proteomes" id="UP000638849">
    <property type="component" value="Unassembled WGS sequence"/>
</dbReference>